<sequence length="392" mass="43629">MGQIRKLYVKYLQGNSSAEELAELMRHFEKYGEKSPLMDLIEKELLQEPPNTEDSEAVKEGLSRNYAVLNAKLTTKDAKKTLRLWWLSAAACLLITIGAIWVSYFSKGGNIKELSTSKKYYTHDLPAASNKAILTLENGREISLNDSSEGILAQNNGISIQKNKDGQVTFVLKGTAANNQQTAYNVISTPKGGKYDIVLSDGTKIYLNASSSLKFPNSFKGNERAVILTGEAFFEVSKNKRMPFIVNASNMKIKVLGTHFNVMAYEDEKSVQTTLVEGAVELKGKNDKVLLKPGEQGSFSDQDKRINVASVDVSIATAWKDGYFVFNNSSLQEVMRQLARWYDLKIVYDGQMPESEFNGRIKRNSSLKKVLQVLQSSNVDFSLTGNTLTIKP</sequence>
<accession>A0ABX6TJM6</accession>
<dbReference type="InterPro" id="IPR006860">
    <property type="entry name" value="FecR"/>
</dbReference>
<dbReference type="InterPro" id="IPR032508">
    <property type="entry name" value="FecR_C"/>
</dbReference>
<dbReference type="Pfam" id="PF16344">
    <property type="entry name" value="FecR_C"/>
    <property type="match status" value="1"/>
</dbReference>
<proteinExistence type="predicted"/>
<dbReference type="PANTHER" id="PTHR30273:SF2">
    <property type="entry name" value="PROTEIN FECR"/>
    <property type="match status" value="1"/>
</dbReference>
<evidence type="ECO:0000256" key="1">
    <source>
        <dbReference type="SAM" id="Phobius"/>
    </source>
</evidence>
<gene>
    <name evidence="4" type="ORF">H9N25_01095</name>
</gene>
<evidence type="ECO:0000259" key="2">
    <source>
        <dbReference type="Pfam" id="PF04773"/>
    </source>
</evidence>
<feature type="domain" description="FecR protein" evidence="2">
    <location>
        <begin position="186"/>
        <end position="281"/>
    </location>
</feature>
<dbReference type="Proteomes" id="UP000516439">
    <property type="component" value="Chromosome"/>
</dbReference>
<evidence type="ECO:0000259" key="3">
    <source>
        <dbReference type="Pfam" id="PF16344"/>
    </source>
</evidence>
<name>A0ABX6TJM6_9SPHI</name>
<organism evidence="4 5">
    <name type="scientific">Pedobacter riviphilus</name>
    <dbReference type="NCBI Taxonomy" id="2766984"/>
    <lineage>
        <taxon>Bacteria</taxon>
        <taxon>Pseudomonadati</taxon>
        <taxon>Bacteroidota</taxon>
        <taxon>Sphingobacteriia</taxon>
        <taxon>Sphingobacteriales</taxon>
        <taxon>Sphingobacteriaceae</taxon>
        <taxon>Pedobacter</taxon>
    </lineage>
</organism>
<keyword evidence="1" id="KW-1133">Transmembrane helix</keyword>
<dbReference type="PANTHER" id="PTHR30273">
    <property type="entry name" value="PERIPLASMIC SIGNAL SENSOR AND SIGMA FACTOR ACTIVATOR FECR-RELATED"/>
    <property type="match status" value="1"/>
</dbReference>
<keyword evidence="1" id="KW-0812">Transmembrane</keyword>
<protein>
    <submittedName>
        <fullName evidence="4">FecR domain-containing protein</fullName>
    </submittedName>
</protein>
<dbReference type="Pfam" id="PF04773">
    <property type="entry name" value="FecR"/>
    <property type="match status" value="1"/>
</dbReference>
<dbReference type="EMBL" id="CP061171">
    <property type="protein sequence ID" value="QNR85135.1"/>
    <property type="molecule type" value="Genomic_DNA"/>
</dbReference>
<evidence type="ECO:0000313" key="4">
    <source>
        <dbReference type="EMBL" id="QNR85135.1"/>
    </source>
</evidence>
<keyword evidence="5" id="KW-1185">Reference proteome</keyword>
<evidence type="ECO:0000313" key="5">
    <source>
        <dbReference type="Proteomes" id="UP000516439"/>
    </source>
</evidence>
<feature type="domain" description="Protein FecR C-terminal" evidence="3">
    <location>
        <begin position="323"/>
        <end position="390"/>
    </location>
</feature>
<feature type="transmembrane region" description="Helical" evidence="1">
    <location>
        <begin position="84"/>
        <end position="105"/>
    </location>
</feature>
<dbReference type="Gene3D" id="2.60.120.1440">
    <property type="match status" value="1"/>
</dbReference>
<reference evidence="4 5" key="1">
    <citation type="submission" date="2020-09" db="EMBL/GenBank/DDBJ databases">
        <title>Pedobacter sp. SW-16 isolated from soil near Yeocheon.</title>
        <authorList>
            <person name="Im H.S."/>
            <person name="Joung Y."/>
            <person name="Lee S.-S."/>
        </authorList>
    </citation>
    <scope>NUCLEOTIDE SEQUENCE [LARGE SCALE GENOMIC DNA]</scope>
    <source>
        <strain evidence="4 5">SW-16</strain>
    </source>
</reference>
<keyword evidence="1" id="KW-0472">Membrane</keyword>
<dbReference type="Gene3D" id="3.55.50.30">
    <property type="match status" value="1"/>
</dbReference>
<dbReference type="InterPro" id="IPR012373">
    <property type="entry name" value="Ferrdict_sens_TM"/>
</dbReference>
<dbReference type="RefSeq" id="WP_190327658.1">
    <property type="nucleotide sequence ID" value="NZ_CP061171.1"/>
</dbReference>